<dbReference type="CDD" id="cd16655">
    <property type="entry name" value="RING-Ubox_WDSUB1-like"/>
    <property type="match status" value="1"/>
</dbReference>
<keyword evidence="2" id="KW-0677">Repeat</keyword>
<keyword evidence="1 3" id="KW-0853">WD repeat</keyword>
<accession>A0A2R5GFH4</accession>
<dbReference type="OrthoDB" id="10064100at2759"/>
<dbReference type="Proteomes" id="UP000241890">
    <property type="component" value="Unassembled WGS sequence"/>
</dbReference>
<dbReference type="GO" id="GO:0004842">
    <property type="term" value="F:ubiquitin-protein transferase activity"/>
    <property type="evidence" value="ECO:0007669"/>
    <property type="project" value="InterPro"/>
</dbReference>
<dbReference type="SMART" id="SM00504">
    <property type="entry name" value="Ubox"/>
    <property type="match status" value="1"/>
</dbReference>
<dbReference type="Pfam" id="PF04564">
    <property type="entry name" value="U-box"/>
    <property type="match status" value="1"/>
</dbReference>
<evidence type="ECO:0000259" key="4">
    <source>
        <dbReference type="PROSITE" id="PS51698"/>
    </source>
</evidence>
<dbReference type="SUPFAM" id="SSF57850">
    <property type="entry name" value="RING/U-box"/>
    <property type="match status" value="1"/>
</dbReference>
<gene>
    <name evidence="5" type="ORF">FCC1311_055372</name>
</gene>
<dbReference type="AlphaFoldDB" id="A0A2R5GFH4"/>
<dbReference type="Pfam" id="PF00400">
    <property type="entry name" value="WD40"/>
    <property type="match status" value="3"/>
</dbReference>
<dbReference type="PANTHER" id="PTHR46573:SF1">
    <property type="entry name" value="WD REPEAT, SAM AND U-BOX DOMAIN-CONTAINING PROTEIN 1"/>
    <property type="match status" value="1"/>
</dbReference>
<feature type="domain" description="U-box" evidence="4">
    <location>
        <begin position="6"/>
        <end position="83"/>
    </location>
</feature>
<dbReference type="InterPro" id="IPR013083">
    <property type="entry name" value="Znf_RING/FYVE/PHD"/>
</dbReference>
<dbReference type="SUPFAM" id="SSF50978">
    <property type="entry name" value="WD40 repeat-like"/>
    <property type="match status" value="1"/>
</dbReference>
<dbReference type="Gene3D" id="3.30.40.10">
    <property type="entry name" value="Zinc/RING finger domain, C3HC4 (zinc finger)"/>
    <property type="match status" value="1"/>
</dbReference>
<sequence length="511" mass="53845">MSDKDNELNNWTCPILQTIMRDPVVAADGHTYERAAMEEWFRSCNDAQVTSPMTGFPLPSRILFANHNLRKSIADYIARNPDAEKDMTTKEEIAALVERFRSGGEARPDSPPLIDLRSDAEIAAANAAAAKEASAASTPVDTSNGVQVHMVRPPQTSGAYAASASAAPPTAAAVATQGITCVSSWAHSVSIDEPASRPILVSGSRDRSVRIWRAATAAPSAGGSWNFDLAANLEKHTDFVTCCEIEVGSGTLVTGGGDWKTCLWDLHRLDAGCISEFEAHSYAVRCCAWSTSGQYAVNGYEHGHRVGASGLAAAAGACFASGGDDEMVYVTDPRASGNGRVAQLSTGAAVLSMCWGPTDDAPGALPWLAAGGGVPLDSFNASSDNIGGWVRVWDPRMWKPVGDCCSFGATPIQDPSGAVYDAAASSRTLQVHRASSSEWESDKSREAHSTMVSGLSPVRVADGTIALASVGDDHFLRLWKLPRGVGDSMLKPALLQAIRTNSSPCYVGLLA</sequence>
<dbReference type="PANTHER" id="PTHR46573">
    <property type="entry name" value="WD REPEAT, SAM AND U-BOX DOMAIN-CONTAINING PROTEIN 1"/>
    <property type="match status" value="1"/>
</dbReference>
<evidence type="ECO:0000256" key="2">
    <source>
        <dbReference type="ARBA" id="ARBA00022737"/>
    </source>
</evidence>
<evidence type="ECO:0000313" key="6">
    <source>
        <dbReference type="Proteomes" id="UP000241890"/>
    </source>
</evidence>
<dbReference type="InterPro" id="IPR036322">
    <property type="entry name" value="WD40_repeat_dom_sf"/>
</dbReference>
<reference evidence="5 6" key="1">
    <citation type="submission" date="2017-12" db="EMBL/GenBank/DDBJ databases">
        <title>Sequencing, de novo assembly and annotation of complete genome of a new Thraustochytrid species, strain FCC1311.</title>
        <authorList>
            <person name="Sedici K."/>
            <person name="Godart F."/>
            <person name="Aiese Cigliano R."/>
            <person name="Sanseverino W."/>
            <person name="Barakat M."/>
            <person name="Ortet P."/>
            <person name="Marechal E."/>
            <person name="Cagnac O."/>
            <person name="Amato A."/>
        </authorList>
    </citation>
    <scope>NUCLEOTIDE SEQUENCE [LARGE SCALE GENOMIC DNA]</scope>
</reference>
<proteinExistence type="predicted"/>
<dbReference type="SMART" id="SM00320">
    <property type="entry name" value="WD40"/>
    <property type="match status" value="5"/>
</dbReference>
<comment type="caution">
    <text evidence="5">The sequence shown here is derived from an EMBL/GenBank/DDBJ whole genome shotgun (WGS) entry which is preliminary data.</text>
</comment>
<dbReference type="PROSITE" id="PS00678">
    <property type="entry name" value="WD_REPEATS_1"/>
    <property type="match status" value="1"/>
</dbReference>
<evidence type="ECO:0000256" key="3">
    <source>
        <dbReference type="PROSITE-ProRule" id="PRU00221"/>
    </source>
</evidence>
<dbReference type="EMBL" id="BEYU01000056">
    <property type="protein sequence ID" value="GBG29315.1"/>
    <property type="molecule type" value="Genomic_DNA"/>
</dbReference>
<dbReference type="InterPro" id="IPR019775">
    <property type="entry name" value="WD40_repeat_CS"/>
</dbReference>
<dbReference type="InterPro" id="IPR052085">
    <property type="entry name" value="WD-SAM-U-box"/>
</dbReference>
<dbReference type="InterPro" id="IPR003613">
    <property type="entry name" value="Ubox_domain"/>
</dbReference>
<dbReference type="GO" id="GO:0016567">
    <property type="term" value="P:protein ubiquitination"/>
    <property type="evidence" value="ECO:0007669"/>
    <property type="project" value="InterPro"/>
</dbReference>
<name>A0A2R5GFH4_9STRA</name>
<keyword evidence="6" id="KW-1185">Reference proteome</keyword>
<feature type="repeat" description="WD" evidence="3">
    <location>
        <begin position="200"/>
        <end position="212"/>
    </location>
</feature>
<dbReference type="InterPro" id="IPR001680">
    <property type="entry name" value="WD40_rpt"/>
</dbReference>
<dbReference type="PROSITE" id="PS51698">
    <property type="entry name" value="U_BOX"/>
    <property type="match status" value="1"/>
</dbReference>
<dbReference type="InParanoid" id="A0A2R5GFH4"/>
<organism evidence="5 6">
    <name type="scientific">Hondaea fermentalgiana</name>
    <dbReference type="NCBI Taxonomy" id="2315210"/>
    <lineage>
        <taxon>Eukaryota</taxon>
        <taxon>Sar</taxon>
        <taxon>Stramenopiles</taxon>
        <taxon>Bigyra</taxon>
        <taxon>Labyrinthulomycetes</taxon>
        <taxon>Thraustochytrida</taxon>
        <taxon>Thraustochytriidae</taxon>
        <taxon>Hondaea</taxon>
    </lineage>
</organism>
<protein>
    <submittedName>
        <fullName evidence="5">U-box domain-containing protein 54</fullName>
    </submittedName>
</protein>
<dbReference type="PROSITE" id="PS50082">
    <property type="entry name" value="WD_REPEATS_2"/>
    <property type="match status" value="1"/>
</dbReference>
<dbReference type="Gene3D" id="2.130.10.10">
    <property type="entry name" value="YVTN repeat-like/Quinoprotein amine dehydrogenase"/>
    <property type="match status" value="2"/>
</dbReference>
<dbReference type="InterPro" id="IPR015943">
    <property type="entry name" value="WD40/YVTN_repeat-like_dom_sf"/>
</dbReference>
<evidence type="ECO:0000256" key="1">
    <source>
        <dbReference type="ARBA" id="ARBA00022574"/>
    </source>
</evidence>
<evidence type="ECO:0000313" key="5">
    <source>
        <dbReference type="EMBL" id="GBG29315.1"/>
    </source>
</evidence>